<proteinExistence type="predicted"/>
<evidence type="ECO:0000313" key="2">
    <source>
        <dbReference type="Proteomes" id="UP001589836"/>
    </source>
</evidence>
<dbReference type="Proteomes" id="UP001589836">
    <property type="component" value="Unassembled WGS sequence"/>
</dbReference>
<sequence length="49" mass="5672">MKQASQDIFGMTYHKTCETDSFYSKITMAESYGVTRDDIETVKQNMKRG</sequence>
<organism evidence="1 2">
    <name type="scientific">Pontibacillus salicampi</name>
    <dbReference type="NCBI Taxonomy" id="1449801"/>
    <lineage>
        <taxon>Bacteria</taxon>
        <taxon>Bacillati</taxon>
        <taxon>Bacillota</taxon>
        <taxon>Bacilli</taxon>
        <taxon>Bacillales</taxon>
        <taxon>Bacillaceae</taxon>
        <taxon>Pontibacillus</taxon>
    </lineage>
</organism>
<evidence type="ECO:0000313" key="1">
    <source>
        <dbReference type="EMBL" id="MFC0522496.1"/>
    </source>
</evidence>
<protein>
    <submittedName>
        <fullName evidence="1">Uncharacterized protein</fullName>
    </submittedName>
</protein>
<dbReference type="EMBL" id="JBHLTP010000003">
    <property type="protein sequence ID" value="MFC0522496.1"/>
    <property type="molecule type" value="Genomic_DNA"/>
</dbReference>
<name>A0ABV6LJF9_9BACI</name>
<comment type="caution">
    <text evidence="1">The sequence shown here is derived from an EMBL/GenBank/DDBJ whole genome shotgun (WGS) entry which is preliminary data.</text>
</comment>
<keyword evidence="2" id="KW-1185">Reference proteome</keyword>
<accession>A0ABV6LJF9</accession>
<reference evidence="1 2" key="1">
    <citation type="submission" date="2024-09" db="EMBL/GenBank/DDBJ databases">
        <authorList>
            <person name="Sun Q."/>
            <person name="Mori K."/>
        </authorList>
    </citation>
    <scope>NUCLEOTIDE SEQUENCE [LARGE SCALE GENOMIC DNA]</scope>
    <source>
        <strain evidence="1 2">NCAIM B.02529</strain>
    </source>
</reference>
<gene>
    <name evidence="1" type="ORF">ACFFGV_02680</name>
</gene>